<dbReference type="AlphaFoldDB" id="A0AAV2TAL2"/>
<keyword evidence="1" id="KW-0472">Membrane</keyword>
<dbReference type="Pfam" id="PF04991">
    <property type="entry name" value="LicD"/>
    <property type="match status" value="1"/>
</dbReference>
<protein>
    <recommendedName>
        <fullName evidence="2">LicD/FKTN/FKRP nucleotidyltransferase domain-containing protein</fullName>
    </recommendedName>
</protein>
<evidence type="ECO:0000259" key="2">
    <source>
        <dbReference type="Pfam" id="PF04991"/>
    </source>
</evidence>
<dbReference type="PANTHER" id="PTHR43404">
    <property type="entry name" value="LIPOPOLYSACCHARIDE CHOLINEPHOSPHOTRANSFERASE LICD"/>
    <property type="match status" value="1"/>
</dbReference>
<feature type="non-terminal residue" evidence="3">
    <location>
        <position position="1"/>
    </location>
</feature>
<dbReference type="InterPro" id="IPR052942">
    <property type="entry name" value="LPS_cholinephosphotransferase"/>
</dbReference>
<dbReference type="EMBL" id="CAXLJL010000158">
    <property type="protein sequence ID" value="CAL5133896.1"/>
    <property type="molecule type" value="Genomic_DNA"/>
</dbReference>
<comment type="caution">
    <text evidence="3">The sequence shown here is derived from an EMBL/GenBank/DDBJ whole genome shotgun (WGS) entry which is preliminary data.</text>
</comment>
<dbReference type="InterPro" id="IPR007074">
    <property type="entry name" value="LicD/FKTN/FKRP_NTP_transf"/>
</dbReference>
<dbReference type="GO" id="GO:0009100">
    <property type="term" value="P:glycoprotein metabolic process"/>
    <property type="evidence" value="ECO:0007669"/>
    <property type="project" value="UniProtKB-ARBA"/>
</dbReference>
<accession>A0AAV2TAL2</accession>
<evidence type="ECO:0000313" key="4">
    <source>
        <dbReference type="Proteomes" id="UP001497525"/>
    </source>
</evidence>
<proteinExistence type="predicted"/>
<organism evidence="3 4">
    <name type="scientific">Calicophoron daubneyi</name>
    <name type="common">Rumen fluke</name>
    <name type="synonym">Paramphistomum daubneyi</name>
    <dbReference type="NCBI Taxonomy" id="300641"/>
    <lineage>
        <taxon>Eukaryota</taxon>
        <taxon>Metazoa</taxon>
        <taxon>Spiralia</taxon>
        <taxon>Lophotrochozoa</taxon>
        <taxon>Platyhelminthes</taxon>
        <taxon>Trematoda</taxon>
        <taxon>Digenea</taxon>
        <taxon>Plagiorchiida</taxon>
        <taxon>Pronocephalata</taxon>
        <taxon>Paramphistomoidea</taxon>
        <taxon>Paramphistomidae</taxon>
        <taxon>Calicophoron</taxon>
    </lineage>
</organism>
<feature type="domain" description="LicD/FKTN/FKRP nucleotidyltransferase" evidence="2">
    <location>
        <begin position="159"/>
        <end position="185"/>
    </location>
</feature>
<name>A0AAV2TAL2_CALDB</name>
<dbReference type="Proteomes" id="UP001497525">
    <property type="component" value="Unassembled WGS sequence"/>
</dbReference>
<reference evidence="3" key="1">
    <citation type="submission" date="2024-06" db="EMBL/GenBank/DDBJ databases">
        <authorList>
            <person name="Liu X."/>
            <person name="Lenzi L."/>
            <person name="Haldenby T S."/>
            <person name="Uol C."/>
        </authorList>
    </citation>
    <scope>NUCLEOTIDE SEQUENCE</scope>
</reference>
<evidence type="ECO:0000313" key="3">
    <source>
        <dbReference type="EMBL" id="CAL5133896.1"/>
    </source>
</evidence>
<keyword evidence="1" id="KW-1133">Transmembrane helix</keyword>
<feature type="transmembrane region" description="Helical" evidence="1">
    <location>
        <begin position="42"/>
        <end position="59"/>
    </location>
</feature>
<dbReference type="PANTHER" id="PTHR43404:SF2">
    <property type="entry name" value="LIPOPOLYSACCHARIDE CHOLINEPHOSPHOTRANSFERASE LICD"/>
    <property type="match status" value="1"/>
</dbReference>
<sequence>NHTRTLIISLKQCLMSLQLKEIPAVRALTGLKYIFGHGIGKLLFAILLSILGVAAYMGFREYKADHLYETDFLDVDWFRVWPNKNQCHLSRLPDLWAADWPTYPAANFVNGQAEPFQYADELLRPFAPPMTKGQTRLTRRLLQMFSDLMFSNGFGDRFFIMSGTLMGSFHHHDFIPWDDDIDLLIDVSVREKVRELLKTMEPEYMVGTLGVRDKLFAHIVHPPDSNEDIEMSRPIKNYKHGWPFIDLSYFTKNATHVNEILSRSRNVTFKLELVYPLYFRPFGQAWYPAPRDTLNFLRQKYGTAPTCRTLSYLHGKEKSIRYTSIPCKKLSNIYPFVEHKPCSKHSVINADGMILGEEKLTYLAEDKRKKEVHAFCTAVADGSAEASPYELKK</sequence>
<gene>
    <name evidence="3" type="ORF">CDAUBV1_LOCUS7108</name>
</gene>
<keyword evidence="1" id="KW-0812">Transmembrane</keyword>
<evidence type="ECO:0000256" key="1">
    <source>
        <dbReference type="SAM" id="Phobius"/>
    </source>
</evidence>